<feature type="chain" id="PRO_5014752752" evidence="1">
    <location>
        <begin position="24"/>
        <end position="147"/>
    </location>
</feature>
<keyword evidence="1" id="KW-0732">Signal</keyword>
<dbReference type="EMBL" id="CP025012">
    <property type="protein sequence ID" value="AUW40684.1"/>
    <property type="molecule type" value="Genomic_DNA"/>
</dbReference>
<proteinExistence type="predicted"/>
<dbReference type="RefSeq" id="WP_105004901.1">
    <property type="nucleotide sequence ID" value="NZ_CP025012.1"/>
</dbReference>
<reference evidence="2 3" key="1">
    <citation type="submission" date="2017-11" db="EMBL/GenBank/DDBJ databases">
        <title>Complete genome of Rhizobium leguminosarum Norway, an ineffective micro-symbiont.</title>
        <authorList>
            <person name="Hoffrichter A."/>
            <person name="Liang J."/>
            <person name="Brachmann A."/>
            <person name="Marin M."/>
        </authorList>
    </citation>
    <scope>NUCLEOTIDE SEQUENCE [LARGE SCALE GENOMIC DNA]</scope>
    <source>
        <strain evidence="2 3">Norway</strain>
    </source>
</reference>
<feature type="signal peptide" evidence="1">
    <location>
        <begin position="1"/>
        <end position="23"/>
    </location>
</feature>
<name>A0A2K9YXH9_RHILE</name>
<protein>
    <submittedName>
        <fullName evidence="2">Uncharacterized protein</fullName>
    </submittedName>
</protein>
<sequence length="147" mass="16336">MRLDRQLIQAAFLYGALAMPALAGGAPPPAEDAFFARLSIEAIPRLQREYLRATLPRHGEGTAIDLTTRFISENAPRWYIEGIDDGVSPRPHAPIPGEEMVVTGELFELWQLSPFIPYYLEVSELPDCAAWLSGSCRWLPLTLTLSP</sequence>
<evidence type="ECO:0000313" key="3">
    <source>
        <dbReference type="Proteomes" id="UP000238523"/>
    </source>
</evidence>
<dbReference type="Proteomes" id="UP000238523">
    <property type="component" value="Chromosome"/>
</dbReference>
<gene>
    <name evidence="2" type="ORF">CUJ84_Chr000265</name>
</gene>
<dbReference type="AlphaFoldDB" id="A0A2K9YXH9"/>
<accession>A0A2K9YXH9</accession>
<organism evidence="2 3">
    <name type="scientific">Rhizobium leguminosarum</name>
    <dbReference type="NCBI Taxonomy" id="384"/>
    <lineage>
        <taxon>Bacteria</taxon>
        <taxon>Pseudomonadati</taxon>
        <taxon>Pseudomonadota</taxon>
        <taxon>Alphaproteobacteria</taxon>
        <taxon>Hyphomicrobiales</taxon>
        <taxon>Rhizobiaceae</taxon>
        <taxon>Rhizobium/Agrobacterium group</taxon>
        <taxon>Rhizobium</taxon>
    </lineage>
</organism>
<evidence type="ECO:0000313" key="2">
    <source>
        <dbReference type="EMBL" id="AUW40684.1"/>
    </source>
</evidence>
<evidence type="ECO:0000256" key="1">
    <source>
        <dbReference type="SAM" id="SignalP"/>
    </source>
</evidence>